<evidence type="ECO:0000313" key="2">
    <source>
        <dbReference type="Proteomes" id="UP000789525"/>
    </source>
</evidence>
<protein>
    <submittedName>
        <fullName evidence="1">16356_t:CDS:1</fullName>
    </submittedName>
</protein>
<reference evidence="1" key="1">
    <citation type="submission" date="2021-06" db="EMBL/GenBank/DDBJ databases">
        <authorList>
            <person name="Kallberg Y."/>
            <person name="Tangrot J."/>
            <person name="Rosling A."/>
        </authorList>
    </citation>
    <scope>NUCLEOTIDE SEQUENCE</scope>
    <source>
        <strain evidence="1">CL356</strain>
    </source>
</reference>
<sequence length="572" mass="60680">MPLRLAIKLAFNLGRQSHLYNLFTQYLTPHRRRADLSQLSEADIDTEIQRLDIALIKILGVKAKFIRPTTSLPDSVASYIESKWGKTIVGYDKYSDDYSGDLSQSIYQFYQGLAAEGSGHPHMSMAHQTQAPALDALDLGSAEALIDAGIKLVTAAQCLDLPAYETVGGYGVRDSTWTCDSYTPPSTSPTCTQTYTTKDGDKTCSKIASKFSGVSATDIYLANPFLNCADVWSGTPVCIPTASSSPPKVDCVQTYTASQGDTCQSIATKFGTTAEKVHAANTFVTCTDICDGSKRPHLRFDLLFQVWCVYSQNLSVTNELTIHTGDTCDSIGSKNGLTGTAIKNANTFLTCTDIWAGGNTGTTNPTTPTTPTCASTYYSKAGDTCDSIGTKNGLTGTAIKNANTFLTCTDIWAGTPICIPTGGTTNPTTPTTPTCASTYYSKSGDTCDSIGTKNGLTGTAIKNANTFLACTDIWAGTPICIPTGGSNTPTCVSQYTAGDNETCTTVGTKFGLSATAIYNANTFVGCNDIWKGTNLCIPPGGRDCTNTIKSWPGATCNDIARAYSTTAENIKF</sequence>
<feature type="non-terminal residue" evidence="1">
    <location>
        <position position="572"/>
    </location>
</feature>
<comment type="caution">
    <text evidence="1">The sequence shown here is derived from an EMBL/GenBank/DDBJ whole genome shotgun (WGS) entry which is preliminary data.</text>
</comment>
<organism evidence="1 2">
    <name type="scientific">Acaulospora colombiana</name>
    <dbReference type="NCBI Taxonomy" id="27376"/>
    <lineage>
        <taxon>Eukaryota</taxon>
        <taxon>Fungi</taxon>
        <taxon>Fungi incertae sedis</taxon>
        <taxon>Mucoromycota</taxon>
        <taxon>Glomeromycotina</taxon>
        <taxon>Glomeromycetes</taxon>
        <taxon>Diversisporales</taxon>
        <taxon>Acaulosporaceae</taxon>
        <taxon>Acaulospora</taxon>
    </lineage>
</organism>
<name>A0ACA9N1K4_9GLOM</name>
<evidence type="ECO:0000313" key="1">
    <source>
        <dbReference type="EMBL" id="CAG8625691.1"/>
    </source>
</evidence>
<gene>
    <name evidence="1" type="ORF">ACOLOM_LOCUS7482</name>
</gene>
<proteinExistence type="predicted"/>
<accession>A0ACA9N1K4</accession>
<keyword evidence="2" id="KW-1185">Reference proteome</keyword>
<dbReference type="Proteomes" id="UP000789525">
    <property type="component" value="Unassembled WGS sequence"/>
</dbReference>
<dbReference type="EMBL" id="CAJVPT010017342">
    <property type="protein sequence ID" value="CAG8625691.1"/>
    <property type="molecule type" value="Genomic_DNA"/>
</dbReference>